<gene>
    <name evidence="1" type="ORF">IFM89_002500</name>
</gene>
<proteinExistence type="predicted"/>
<reference evidence="1 2" key="1">
    <citation type="submission" date="2020-10" db="EMBL/GenBank/DDBJ databases">
        <title>The Coptis chinensis genome and diversification of protoberbering-type alkaloids.</title>
        <authorList>
            <person name="Wang B."/>
            <person name="Shu S."/>
            <person name="Song C."/>
            <person name="Liu Y."/>
        </authorList>
    </citation>
    <scope>NUCLEOTIDE SEQUENCE [LARGE SCALE GENOMIC DNA]</scope>
    <source>
        <strain evidence="1">HL-2020</strain>
        <tissue evidence="1">Leaf</tissue>
    </source>
</reference>
<accession>A0A835HKL9</accession>
<name>A0A835HKL9_9MAGN</name>
<evidence type="ECO:0000313" key="2">
    <source>
        <dbReference type="Proteomes" id="UP000631114"/>
    </source>
</evidence>
<dbReference type="AlphaFoldDB" id="A0A835HKL9"/>
<organism evidence="1 2">
    <name type="scientific">Coptis chinensis</name>
    <dbReference type="NCBI Taxonomy" id="261450"/>
    <lineage>
        <taxon>Eukaryota</taxon>
        <taxon>Viridiplantae</taxon>
        <taxon>Streptophyta</taxon>
        <taxon>Embryophyta</taxon>
        <taxon>Tracheophyta</taxon>
        <taxon>Spermatophyta</taxon>
        <taxon>Magnoliopsida</taxon>
        <taxon>Ranunculales</taxon>
        <taxon>Ranunculaceae</taxon>
        <taxon>Coptidoideae</taxon>
        <taxon>Coptis</taxon>
    </lineage>
</organism>
<evidence type="ECO:0000313" key="1">
    <source>
        <dbReference type="EMBL" id="KAF9600027.1"/>
    </source>
</evidence>
<dbReference type="PANTHER" id="PTHR37250">
    <property type="entry name" value="OS05G0496000 PROTEIN"/>
    <property type="match status" value="1"/>
</dbReference>
<protein>
    <submittedName>
        <fullName evidence="1">Uncharacterized protein</fullName>
    </submittedName>
</protein>
<comment type="caution">
    <text evidence="1">The sequence shown here is derived from an EMBL/GenBank/DDBJ whole genome shotgun (WGS) entry which is preliminary data.</text>
</comment>
<dbReference type="OrthoDB" id="2012753at2759"/>
<sequence length="82" mass="9090">MEAAITSDDVVRAGGFGARDDLGSLLLVAIESTDFEASLCDARDYEEPQGETNSPGNLESEKRVNLDLLISVWFIIMWKLRK</sequence>
<dbReference type="EMBL" id="JADFTS010000006">
    <property type="protein sequence ID" value="KAF9600027.1"/>
    <property type="molecule type" value="Genomic_DNA"/>
</dbReference>
<keyword evidence="2" id="KW-1185">Reference proteome</keyword>
<dbReference type="Proteomes" id="UP000631114">
    <property type="component" value="Unassembled WGS sequence"/>
</dbReference>
<dbReference type="PANTHER" id="PTHR37250:SF1">
    <property type="entry name" value="OS05G0496000 PROTEIN"/>
    <property type="match status" value="1"/>
</dbReference>